<name>A0A3P1TC56_9ACTN</name>
<evidence type="ECO:0000313" key="1">
    <source>
        <dbReference type="EMBL" id="RRD07027.1"/>
    </source>
</evidence>
<dbReference type="OrthoDB" id="7067800at2"/>
<dbReference type="Proteomes" id="UP000280819">
    <property type="component" value="Unassembled WGS sequence"/>
</dbReference>
<dbReference type="Gene3D" id="3.50.30.50">
    <property type="entry name" value="Putative cyclase"/>
    <property type="match status" value="1"/>
</dbReference>
<dbReference type="PANTHER" id="PTHR31118:SF12">
    <property type="entry name" value="CYCLASE-LIKE PROTEIN 2"/>
    <property type="match status" value="1"/>
</dbReference>
<proteinExistence type="predicted"/>
<dbReference type="InterPro" id="IPR007325">
    <property type="entry name" value="KFase/CYL"/>
</dbReference>
<protein>
    <submittedName>
        <fullName evidence="1">Cyclase family protein</fullName>
    </submittedName>
</protein>
<dbReference type="SUPFAM" id="SSF102198">
    <property type="entry name" value="Putative cyclase"/>
    <property type="match status" value="1"/>
</dbReference>
<dbReference type="InterPro" id="IPR037175">
    <property type="entry name" value="KFase_sf"/>
</dbReference>
<reference evidence="1 2" key="1">
    <citation type="submission" date="2018-11" db="EMBL/GenBank/DDBJ databases">
        <title>Genomes From Bacteria Associated with the Canine Oral Cavity: a Test Case for Automated Genome-Based Taxonomic Assignment.</title>
        <authorList>
            <person name="Coil D.A."/>
            <person name="Jospin G."/>
            <person name="Darling A.E."/>
            <person name="Wallis C."/>
            <person name="Davis I.J."/>
            <person name="Harris S."/>
            <person name="Eisen J.A."/>
            <person name="Holcombe L.J."/>
            <person name="O'Flynn C."/>
        </authorList>
    </citation>
    <scope>NUCLEOTIDE SEQUENCE [LARGE SCALE GENOMIC DNA]</scope>
    <source>
        <strain evidence="1 2">OH887_COT-365</strain>
    </source>
</reference>
<comment type="caution">
    <text evidence="1">The sequence shown here is derived from an EMBL/GenBank/DDBJ whole genome shotgun (WGS) entry which is preliminary data.</text>
</comment>
<dbReference type="AlphaFoldDB" id="A0A3P1TC56"/>
<organism evidence="1 2">
    <name type="scientific">Arachnia propionica</name>
    <dbReference type="NCBI Taxonomy" id="1750"/>
    <lineage>
        <taxon>Bacteria</taxon>
        <taxon>Bacillati</taxon>
        <taxon>Actinomycetota</taxon>
        <taxon>Actinomycetes</taxon>
        <taxon>Propionibacteriales</taxon>
        <taxon>Propionibacteriaceae</taxon>
        <taxon>Arachnia</taxon>
    </lineage>
</organism>
<dbReference type="GO" id="GO:0004061">
    <property type="term" value="F:arylformamidase activity"/>
    <property type="evidence" value="ECO:0007669"/>
    <property type="project" value="InterPro"/>
</dbReference>
<sequence>MGIHTATATAARDAAFAAMRGGFRLLDLTEVLGPESVMWPGAPAWSVEDVVTFEGGGYHARMVHTFEHAGTHLDAPGHLVPGAGDVASLPIEDLVVPVVVIDISEKAATEPNSVITAADVEAFEDVHGRIAAGSAVLMNSGWGRRNHDALLYSGTSGTTDLRFPGFGLDGAALLVERGVVGIGVDTLGIDPGNEPTLPVHREITHPAGLWHLENLVNVELLPPTGAVLAVGVPRIHGGTGFPCRVFAFVPKA</sequence>
<dbReference type="GO" id="GO:0019441">
    <property type="term" value="P:L-tryptophan catabolic process to kynurenine"/>
    <property type="evidence" value="ECO:0007669"/>
    <property type="project" value="InterPro"/>
</dbReference>
<gene>
    <name evidence="1" type="ORF">EII34_00550</name>
</gene>
<dbReference type="RefSeq" id="WP_124841715.1">
    <property type="nucleotide sequence ID" value="NZ_JAUNKP010000005.1"/>
</dbReference>
<dbReference type="PANTHER" id="PTHR31118">
    <property type="entry name" value="CYCLASE-LIKE PROTEIN 2"/>
    <property type="match status" value="1"/>
</dbReference>
<dbReference type="Pfam" id="PF04199">
    <property type="entry name" value="Cyclase"/>
    <property type="match status" value="1"/>
</dbReference>
<accession>A0A3P1TC56</accession>
<dbReference type="EMBL" id="RQZG01000001">
    <property type="protein sequence ID" value="RRD07027.1"/>
    <property type="molecule type" value="Genomic_DNA"/>
</dbReference>
<evidence type="ECO:0000313" key="2">
    <source>
        <dbReference type="Proteomes" id="UP000280819"/>
    </source>
</evidence>